<feature type="binding site" evidence="5">
    <location>
        <position position="40"/>
    </location>
    <ligand>
        <name>Zn(2+)</name>
        <dbReference type="ChEBI" id="CHEBI:29105"/>
    </ligand>
</feature>
<keyword evidence="3 5" id="KW-0689">Ribosomal protein</keyword>
<comment type="caution">
    <text evidence="7">The sequence shown here is derived from an EMBL/GenBank/DDBJ whole genome shotgun (WGS) entry which is preliminary data.</text>
</comment>
<dbReference type="GO" id="GO:0003735">
    <property type="term" value="F:structural constituent of ribosome"/>
    <property type="evidence" value="ECO:0007669"/>
    <property type="project" value="InterPro"/>
</dbReference>
<dbReference type="SUPFAM" id="SSF57829">
    <property type="entry name" value="Zn-binding ribosomal proteins"/>
    <property type="match status" value="1"/>
</dbReference>
<protein>
    <recommendedName>
        <fullName evidence="5">Small ribosomal subunit protein eS27</fullName>
    </recommendedName>
</protein>
<evidence type="ECO:0000256" key="3">
    <source>
        <dbReference type="ARBA" id="ARBA00022980"/>
    </source>
</evidence>
<dbReference type="InterPro" id="IPR000592">
    <property type="entry name" value="Ribosomal_eS27"/>
</dbReference>
<organism evidence="7">
    <name type="scientific">Ignisphaera aggregans</name>
    <dbReference type="NCBI Taxonomy" id="334771"/>
    <lineage>
        <taxon>Archaea</taxon>
        <taxon>Thermoproteota</taxon>
        <taxon>Thermoprotei</taxon>
        <taxon>Desulfurococcales</taxon>
        <taxon>Desulfurococcaceae</taxon>
        <taxon>Ignisphaera</taxon>
    </lineage>
</organism>
<dbReference type="PROSITE" id="PS01168">
    <property type="entry name" value="RIBOSOMAL_S27E"/>
    <property type="match status" value="1"/>
</dbReference>
<dbReference type="HAMAP" id="MF_00371">
    <property type="entry name" value="Ribosomal_eS27"/>
    <property type="match status" value="1"/>
</dbReference>
<dbReference type="GO" id="GO:0005840">
    <property type="term" value="C:ribosome"/>
    <property type="evidence" value="ECO:0007669"/>
    <property type="project" value="UniProtKB-KW"/>
</dbReference>
<dbReference type="GO" id="GO:1990904">
    <property type="term" value="C:ribonucleoprotein complex"/>
    <property type="evidence" value="ECO:0007669"/>
    <property type="project" value="UniProtKB-KW"/>
</dbReference>
<keyword evidence="5 6" id="KW-0479">Metal-binding</keyword>
<evidence type="ECO:0000256" key="5">
    <source>
        <dbReference type="HAMAP-Rule" id="MF_00371"/>
    </source>
</evidence>
<gene>
    <name evidence="5" type="primary">rps27e</name>
    <name evidence="7" type="ORF">ENU31_03030</name>
</gene>
<keyword evidence="5 6" id="KW-0863">Zinc-finger</keyword>
<dbReference type="AlphaFoldDB" id="A0A7C4D0N6"/>
<dbReference type="InterPro" id="IPR011332">
    <property type="entry name" value="Ribosomal_zn-bd"/>
</dbReference>
<feature type="binding site" evidence="5">
    <location>
        <position position="21"/>
    </location>
    <ligand>
        <name>Zn(2+)</name>
        <dbReference type="ChEBI" id="CHEBI:29105"/>
    </ligand>
</feature>
<dbReference type="Pfam" id="PF01667">
    <property type="entry name" value="Ribosomal_S27e"/>
    <property type="match status" value="1"/>
</dbReference>
<evidence type="ECO:0000256" key="2">
    <source>
        <dbReference type="ARBA" id="ARBA00022833"/>
    </source>
</evidence>
<dbReference type="InterPro" id="IPR023407">
    <property type="entry name" value="Ribosomal_eS27_Zn-bd_dom_sf"/>
</dbReference>
<evidence type="ECO:0000256" key="4">
    <source>
        <dbReference type="ARBA" id="ARBA00023274"/>
    </source>
</evidence>
<evidence type="ECO:0000313" key="7">
    <source>
        <dbReference type="EMBL" id="HGM07366.1"/>
    </source>
</evidence>
<evidence type="ECO:0000256" key="1">
    <source>
        <dbReference type="ARBA" id="ARBA00010919"/>
    </source>
</evidence>
<feature type="binding site" evidence="5">
    <location>
        <position position="24"/>
    </location>
    <ligand>
        <name>Zn(2+)</name>
        <dbReference type="ChEBI" id="CHEBI:29105"/>
    </ligand>
</feature>
<proteinExistence type="inferred from homology"/>
<name>A0A7C4D0N6_9CREN</name>
<keyword evidence="2 5" id="KW-0862">Zinc</keyword>
<dbReference type="EMBL" id="DTCA01000095">
    <property type="protein sequence ID" value="HGM07366.1"/>
    <property type="molecule type" value="Genomic_DNA"/>
</dbReference>
<reference evidence="7" key="1">
    <citation type="journal article" date="2020" name="mSystems">
        <title>Genome- and Community-Level Interaction Insights into Carbon Utilization and Element Cycling Functions of Hydrothermarchaeota in Hydrothermal Sediment.</title>
        <authorList>
            <person name="Zhou Z."/>
            <person name="Liu Y."/>
            <person name="Xu W."/>
            <person name="Pan J."/>
            <person name="Luo Z.H."/>
            <person name="Li M."/>
        </authorList>
    </citation>
    <scope>NUCLEOTIDE SEQUENCE [LARGE SCALE GENOMIC DNA]</scope>
    <source>
        <strain evidence="7">SpSt-658</strain>
    </source>
</reference>
<evidence type="ECO:0000256" key="6">
    <source>
        <dbReference type="RuleBase" id="RU000671"/>
    </source>
</evidence>
<dbReference type="Gene3D" id="2.20.25.100">
    <property type="entry name" value="Zn-binding ribosomal proteins"/>
    <property type="match status" value="1"/>
</dbReference>
<comment type="similarity">
    <text evidence="1 5 6">Belongs to the eukaryotic ribosomal protein eS27 family.</text>
</comment>
<comment type="cofactor">
    <cofactor evidence="5 6">
        <name>Zn(2+)</name>
        <dbReference type="ChEBI" id="CHEBI:29105"/>
    </cofactor>
    <text evidence="5 6">Binds 1 zinc ion per subunit.</text>
</comment>
<dbReference type="GO" id="GO:0006412">
    <property type="term" value="P:translation"/>
    <property type="evidence" value="ECO:0007669"/>
    <property type="project" value="UniProtKB-UniRule"/>
</dbReference>
<feature type="zinc finger region" description="C4-type" evidence="5">
    <location>
        <begin position="21"/>
        <end position="43"/>
    </location>
</feature>
<feature type="binding site" evidence="5">
    <location>
        <position position="43"/>
    </location>
    <ligand>
        <name>Zn(2+)</name>
        <dbReference type="ChEBI" id="CHEBI:29105"/>
    </ligand>
</feature>
<dbReference type="NCBIfam" id="NF001629">
    <property type="entry name" value="PRK00415.1"/>
    <property type="match status" value="1"/>
</dbReference>
<sequence length="67" mass="7471">MAKKRKILIPEPRSRFIRVKCTVCGNEQVVFDHATFPSRCLVCGTQIVQSTGGKVKLINAEVVKILD</sequence>
<accession>A0A7C4D0N6</accession>
<dbReference type="GO" id="GO:0008270">
    <property type="term" value="F:zinc ion binding"/>
    <property type="evidence" value="ECO:0007669"/>
    <property type="project" value="UniProtKB-UniRule"/>
</dbReference>
<keyword evidence="4 5" id="KW-0687">Ribonucleoprotein</keyword>
<comment type="subunit">
    <text evidence="5">Part of the 30S ribosomal subunit.</text>
</comment>